<dbReference type="GO" id="GO:0003735">
    <property type="term" value="F:structural constituent of ribosome"/>
    <property type="evidence" value="ECO:0007669"/>
    <property type="project" value="UniProtKB-UniRule"/>
</dbReference>
<evidence type="ECO:0000256" key="3">
    <source>
        <dbReference type="ARBA" id="ARBA00022980"/>
    </source>
</evidence>
<evidence type="ECO:0000256" key="5">
    <source>
        <dbReference type="HAMAP-Rule" id="MF_01365"/>
    </source>
</evidence>
<organism evidence="7 8">
    <name type="scientific">Acidilobus saccharovorans (strain DSM 16705 / JCM 18335 / VKM B-2471 / 345-15)</name>
    <dbReference type="NCBI Taxonomy" id="666510"/>
    <lineage>
        <taxon>Archaea</taxon>
        <taxon>Thermoproteota</taxon>
        <taxon>Thermoprotei</taxon>
        <taxon>Acidilobales</taxon>
        <taxon>Acidilobaceae</taxon>
        <taxon>Acidilobus</taxon>
    </lineage>
</organism>
<proteinExistence type="inferred from homology"/>
<keyword evidence="1 5" id="KW-0699">rRNA-binding</keyword>
<dbReference type="InParanoid" id="D9Q2T7"/>
<comment type="subunit">
    <text evidence="5">Part of the 50S ribosomal subunit.</text>
</comment>
<keyword evidence="4 5" id="KW-0687">Ribonucleoprotein</keyword>
<dbReference type="KEGG" id="asc:ASAC_1220"/>
<dbReference type="eggNOG" id="arCOG04090">
    <property type="taxonomic scope" value="Archaea"/>
</dbReference>
<dbReference type="RefSeq" id="WP_013267137.1">
    <property type="nucleotide sequence ID" value="NC_014374.1"/>
</dbReference>
<keyword evidence="2 5" id="KW-0694">RNA-binding</keyword>
<dbReference type="InterPro" id="IPR036789">
    <property type="entry name" value="Ribosomal_uL6-like_a/b-dom_sf"/>
</dbReference>
<dbReference type="Pfam" id="PF00347">
    <property type="entry name" value="Ribosomal_L6"/>
    <property type="match status" value="2"/>
</dbReference>
<comment type="similarity">
    <text evidence="5">Belongs to the universal ribosomal protein uL6 family.</text>
</comment>
<gene>
    <name evidence="5" type="primary">rpl6</name>
    <name evidence="7" type="ordered locus">ASAC_1220</name>
</gene>
<dbReference type="GO" id="GO:0002181">
    <property type="term" value="P:cytoplasmic translation"/>
    <property type="evidence" value="ECO:0007669"/>
    <property type="project" value="TreeGrafter"/>
</dbReference>
<dbReference type="Proteomes" id="UP000000346">
    <property type="component" value="Chromosome"/>
</dbReference>
<dbReference type="PANTHER" id="PTHR11655:SF16">
    <property type="entry name" value="60S RIBOSOMAL PROTEIN L9"/>
    <property type="match status" value="1"/>
</dbReference>
<evidence type="ECO:0000256" key="1">
    <source>
        <dbReference type="ARBA" id="ARBA00022730"/>
    </source>
</evidence>
<keyword evidence="3 5" id="KW-0689">Ribosomal protein</keyword>
<comment type="function">
    <text evidence="5">This protein binds to the 23S rRNA, and is important in its secondary structure. It is located near the subunit interface in the base of the L7/L12 stalk, and near the tRNA binding site of the peptidyltransferase center.</text>
</comment>
<dbReference type="FunCoup" id="D9Q2T7">
    <property type="interactions" value="151"/>
</dbReference>
<dbReference type="OrthoDB" id="7144at2157"/>
<dbReference type="InterPro" id="IPR019907">
    <property type="entry name" value="Ribosomal_uL6_arc"/>
</dbReference>
<evidence type="ECO:0000256" key="4">
    <source>
        <dbReference type="ARBA" id="ARBA00023274"/>
    </source>
</evidence>
<dbReference type="EMBL" id="CP001742">
    <property type="protein sequence ID" value="ADL19625.1"/>
    <property type="molecule type" value="Genomic_DNA"/>
</dbReference>
<dbReference type="GeneID" id="9499475"/>
<dbReference type="STRING" id="666510.ASAC_1220"/>
<evidence type="ECO:0000313" key="7">
    <source>
        <dbReference type="EMBL" id="ADL19625.1"/>
    </source>
</evidence>
<dbReference type="NCBIfam" id="NF004037">
    <property type="entry name" value="PRK05518.1"/>
    <property type="match status" value="1"/>
</dbReference>
<dbReference type="Gene3D" id="3.90.930.12">
    <property type="entry name" value="Ribosomal protein L6, alpha-beta domain"/>
    <property type="match status" value="2"/>
</dbReference>
<dbReference type="GO" id="GO:0019843">
    <property type="term" value="F:rRNA binding"/>
    <property type="evidence" value="ECO:0007669"/>
    <property type="project" value="UniProtKB-UniRule"/>
</dbReference>
<dbReference type="PIRSF" id="PIRSF002162">
    <property type="entry name" value="Ribosomal_L6"/>
    <property type="match status" value="1"/>
</dbReference>
<dbReference type="AlphaFoldDB" id="D9Q2T7"/>
<protein>
    <recommendedName>
        <fullName evidence="5">Large ribosomal subunit protein uL6</fullName>
    </recommendedName>
</protein>
<dbReference type="NCBIfam" id="TIGR03653">
    <property type="entry name" value="uL6_arch"/>
    <property type="match status" value="1"/>
</dbReference>
<dbReference type="InterPro" id="IPR020040">
    <property type="entry name" value="Ribosomal_uL6_a/b-dom"/>
</dbReference>
<dbReference type="SUPFAM" id="SSF56053">
    <property type="entry name" value="Ribosomal protein L6"/>
    <property type="match status" value="2"/>
</dbReference>
<dbReference type="InterPro" id="IPR000702">
    <property type="entry name" value="Ribosomal_uL6-like"/>
</dbReference>
<evidence type="ECO:0000256" key="2">
    <source>
        <dbReference type="ARBA" id="ARBA00022884"/>
    </source>
</evidence>
<feature type="domain" description="Large ribosomal subunit protein uL6 alpha-beta" evidence="6">
    <location>
        <begin position="13"/>
        <end position="86"/>
    </location>
</feature>
<dbReference type="HAMAP" id="MF_01365_A">
    <property type="entry name" value="Ribosomal_uL6_A"/>
    <property type="match status" value="1"/>
</dbReference>
<sequence>MPKALYVKREVEVPQGVTVRIEGLKVTVKGPKGEVQKDFSHARGVELRLENNKVIVEARLADTRTKALVGTVAAHIKNMITGVSKGFRYKLKIISTHFPITVKVEKSRVVISNFLGEKAPRYATIMPGVTVKVQGQDIIVEGSDVEAVGQTAANIERATHITDFDRRKFMDGIFIYSREVAS</sequence>
<dbReference type="FunFam" id="3.90.930.12:FF:000008">
    <property type="entry name" value="50S ribosomal protein L6"/>
    <property type="match status" value="1"/>
</dbReference>
<evidence type="ECO:0000313" key="8">
    <source>
        <dbReference type="Proteomes" id="UP000000346"/>
    </source>
</evidence>
<accession>D9Q2T7</accession>
<name>D9Q2T7_ACIS3</name>
<reference evidence="7 8" key="1">
    <citation type="journal article" date="2010" name="Appl. Environ. Microbiol.">
        <title>The genome sequence of the crenarchaeon Acidilobus saccharovorans supports a new order, Acidilobales, and suggests an important ecological role in terrestrial acidic hot springs.</title>
        <authorList>
            <person name="Mardanov A.V."/>
            <person name="Svetlitchnyi V.A."/>
            <person name="Beletsky A.V."/>
            <person name="Prokofeva M.I."/>
            <person name="Bonch-Osmolovskaya E.A."/>
            <person name="Ravin N.V."/>
            <person name="Skryabin K.G."/>
        </authorList>
    </citation>
    <scope>NUCLEOTIDE SEQUENCE [LARGE SCALE GENOMIC DNA]</scope>
    <source>
        <strain evidence="8">DSM 16705 / JCM 18335 / VKM B-2471 / 345-15</strain>
    </source>
</reference>
<evidence type="ECO:0000259" key="6">
    <source>
        <dbReference type="Pfam" id="PF00347"/>
    </source>
</evidence>
<feature type="domain" description="Large ribosomal subunit protein uL6 alpha-beta" evidence="6">
    <location>
        <begin position="98"/>
        <end position="172"/>
    </location>
</feature>
<dbReference type="PANTHER" id="PTHR11655">
    <property type="entry name" value="60S/50S RIBOSOMAL PROTEIN L6/L9"/>
    <property type="match status" value="1"/>
</dbReference>
<keyword evidence="8" id="KW-1185">Reference proteome</keyword>
<dbReference type="HOGENOM" id="CLU_065464_0_0_2"/>
<dbReference type="GO" id="GO:0022625">
    <property type="term" value="C:cytosolic large ribosomal subunit"/>
    <property type="evidence" value="ECO:0007669"/>
    <property type="project" value="UniProtKB-UniRule"/>
</dbReference>